<sequence length="163" mass="18114">MDIPQRLQPVQPVPVPAELTQLAAASVQDEWCQLLILREQVARREKQATYWQHLRTLAQAKERCVQCDMGLMGLQTVLVALHQLAQLLMDSEESDFVSETLAALAEILASAAEELPREGSATFPVLQFQLQEFAEYLGEVNLVPRGHRPKLPAAGKEKDSSLA</sequence>
<dbReference type="Proteomes" id="UP001152797">
    <property type="component" value="Unassembled WGS sequence"/>
</dbReference>
<reference evidence="1" key="1">
    <citation type="submission" date="2022-10" db="EMBL/GenBank/DDBJ databases">
        <authorList>
            <person name="Chen Y."/>
            <person name="Dougan E. K."/>
            <person name="Chan C."/>
            <person name="Rhodes N."/>
            <person name="Thang M."/>
        </authorList>
    </citation>
    <scope>NUCLEOTIDE SEQUENCE</scope>
</reference>
<keyword evidence="3" id="KW-1185">Reference proteome</keyword>
<dbReference type="EMBL" id="CAMXCT020003557">
    <property type="protein sequence ID" value="CAL1158429.1"/>
    <property type="molecule type" value="Genomic_DNA"/>
</dbReference>
<proteinExistence type="predicted"/>
<dbReference type="OrthoDB" id="10303604at2759"/>
<gene>
    <name evidence="1" type="ORF">C1SCF055_LOCUS30809</name>
</gene>
<accession>A0A9P1D9B3</accession>
<dbReference type="EMBL" id="CAMXCT010003557">
    <property type="protein sequence ID" value="CAI4005054.1"/>
    <property type="molecule type" value="Genomic_DNA"/>
</dbReference>
<organism evidence="1">
    <name type="scientific">Cladocopium goreaui</name>
    <dbReference type="NCBI Taxonomy" id="2562237"/>
    <lineage>
        <taxon>Eukaryota</taxon>
        <taxon>Sar</taxon>
        <taxon>Alveolata</taxon>
        <taxon>Dinophyceae</taxon>
        <taxon>Suessiales</taxon>
        <taxon>Symbiodiniaceae</taxon>
        <taxon>Cladocopium</taxon>
    </lineage>
</organism>
<comment type="caution">
    <text evidence="1">The sequence shown here is derived from an EMBL/GenBank/DDBJ whole genome shotgun (WGS) entry which is preliminary data.</text>
</comment>
<name>A0A9P1D9B3_9DINO</name>
<dbReference type="EMBL" id="CAMXCT030003557">
    <property type="protein sequence ID" value="CAL4792366.1"/>
    <property type="molecule type" value="Genomic_DNA"/>
</dbReference>
<evidence type="ECO:0000313" key="1">
    <source>
        <dbReference type="EMBL" id="CAI4005054.1"/>
    </source>
</evidence>
<evidence type="ECO:0000313" key="2">
    <source>
        <dbReference type="EMBL" id="CAL4792366.1"/>
    </source>
</evidence>
<dbReference type="AlphaFoldDB" id="A0A9P1D9B3"/>
<protein>
    <submittedName>
        <fullName evidence="1">Uncharacterized protein</fullName>
    </submittedName>
</protein>
<reference evidence="2 3" key="2">
    <citation type="submission" date="2024-05" db="EMBL/GenBank/DDBJ databases">
        <authorList>
            <person name="Chen Y."/>
            <person name="Shah S."/>
            <person name="Dougan E. K."/>
            <person name="Thang M."/>
            <person name="Chan C."/>
        </authorList>
    </citation>
    <scope>NUCLEOTIDE SEQUENCE [LARGE SCALE GENOMIC DNA]</scope>
</reference>
<evidence type="ECO:0000313" key="3">
    <source>
        <dbReference type="Proteomes" id="UP001152797"/>
    </source>
</evidence>